<dbReference type="RefSeq" id="WP_243305516.1">
    <property type="nucleotide sequence ID" value="NZ_JALGBI010000001.1"/>
</dbReference>
<comment type="caution">
    <text evidence="4">The sequence shown here is derived from an EMBL/GenBank/DDBJ whole genome shotgun (WGS) entry which is preliminary data.</text>
</comment>
<evidence type="ECO:0000259" key="3">
    <source>
        <dbReference type="PROSITE" id="PS51186"/>
    </source>
</evidence>
<dbReference type="InterPro" id="IPR016181">
    <property type="entry name" value="Acyl_CoA_acyltransferase"/>
</dbReference>
<dbReference type="PANTHER" id="PTHR43072">
    <property type="entry name" value="N-ACETYLTRANSFERASE"/>
    <property type="match status" value="1"/>
</dbReference>
<keyword evidence="5" id="KW-1185">Reference proteome</keyword>
<sequence>MNLSIEPISNGHFEGFRAALDTVAREKRFLAFTQASSVEDAWAFHAAIIANGWCQRVALMDGVVVGWCDVLPTHGQARSHVGTLGIGLVPAARHQGIGAQLMRATIDAAWATGLTRIELAVRADNARAKALYERFGFNVEGLLRQSFRVDGAYCDSYAMALLRDA</sequence>
<dbReference type="PANTHER" id="PTHR43072:SF23">
    <property type="entry name" value="UPF0039 PROTEIN C11D3.02C"/>
    <property type="match status" value="1"/>
</dbReference>
<dbReference type="PROSITE" id="PS51186">
    <property type="entry name" value="GNAT"/>
    <property type="match status" value="1"/>
</dbReference>
<gene>
    <name evidence="4" type="ORF">MMF98_06980</name>
</gene>
<keyword evidence="2 4" id="KW-0012">Acyltransferase</keyword>
<evidence type="ECO:0000313" key="5">
    <source>
        <dbReference type="Proteomes" id="UP001139447"/>
    </source>
</evidence>
<proteinExistence type="predicted"/>
<dbReference type="SUPFAM" id="SSF55729">
    <property type="entry name" value="Acyl-CoA N-acyltransferases (Nat)"/>
    <property type="match status" value="1"/>
</dbReference>
<dbReference type="CDD" id="cd04301">
    <property type="entry name" value="NAT_SF"/>
    <property type="match status" value="1"/>
</dbReference>
<dbReference type="AlphaFoldDB" id="A0A9X2AMM2"/>
<dbReference type="Gene3D" id="3.40.630.30">
    <property type="match status" value="1"/>
</dbReference>
<organism evidence="4 5">
    <name type="scientific">Variovorax terrae</name>
    <dbReference type="NCBI Taxonomy" id="2923278"/>
    <lineage>
        <taxon>Bacteria</taxon>
        <taxon>Pseudomonadati</taxon>
        <taxon>Pseudomonadota</taxon>
        <taxon>Betaproteobacteria</taxon>
        <taxon>Burkholderiales</taxon>
        <taxon>Comamonadaceae</taxon>
        <taxon>Variovorax</taxon>
    </lineage>
</organism>
<evidence type="ECO:0000313" key="4">
    <source>
        <dbReference type="EMBL" id="MCJ0762950.1"/>
    </source>
</evidence>
<dbReference type="Pfam" id="PF00583">
    <property type="entry name" value="Acetyltransf_1"/>
    <property type="match status" value="1"/>
</dbReference>
<keyword evidence="1 4" id="KW-0808">Transferase</keyword>
<reference evidence="4" key="1">
    <citation type="submission" date="2022-03" db="EMBL/GenBank/DDBJ databases">
        <authorList>
            <person name="Woo C.Y."/>
        </authorList>
    </citation>
    <scope>NUCLEOTIDE SEQUENCE</scope>
    <source>
        <strain evidence="4">CYS-02</strain>
    </source>
</reference>
<name>A0A9X2AMM2_9BURK</name>
<accession>A0A9X2AMM2</accession>
<dbReference type="EMBL" id="JALGBI010000001">
    <property type="protein sequence ID" value="MCJ0762950.1"/>
    <property type="molecule type" value="Genomic_DNA"/>
</dbReference>
<evidence type="ECO:0000256" key="1">
    <source>
        <dbReference type="ARBA" id="ARBA00022679"/>
    </source>
</evidence>
<dbReference type="EC" id="2.3.1.-" evidence="4"/>
<feature type="domain" description="N-acetyltransferase" evidence="3">
    <location>
        <begin position="14"/>
        <end position="164"/>
    </location>
</feature>
<dbReference type="GO" id="GO:0016747">
    <property type="term" value="F:acyltransferase activity, transferring groups other than amino-acyl groups"/>
    <property type="evidence" value="ECO:0007669"/>
    <property type="project" value="InterPro"/>
</dbReference>
<evidence type="ECO:0000256" key="2">
    <source>
        <dbReference type="ARBA" id="ARBA00023315"/>
    </source>
</evidence>
<protein>
    <submittedName>
        <fullName evidence="4">GNAT family N-acetyltransferase</fullName>
        <ecNumber evidence="4">2.3.1.-</ecNumber>
    </submittedName>
</protein>
<dbReference type="Proteomes" id="UP001139447">
    <property type="component" value="Unassembled WGS sequence"/>
</dbReference>
<dbReference type="InterPro" id="IPR000182">
    <property type="entry name" value="GNAT_dom"/>
</dbReference>